<organism evidence="2 3">
    <name type="scientific">Hydra vulgaris</name>
    <name type="common">Hydra</name>
    <name type="synonym">Hydra attenuata</name>
    <dbReference type="NCBI Taxonomy" id="6087"/>
    <lineage>
        <taxon>Eukaryota</taxon>
        <taxon>Metazoa</taxon>
        <taxon>Cnidaria</taxon>
        <taxon>Hydrozoa</taxon>
        <taxon>Hydroidolina</taxon>
        <taxon>Anthoathecata</taxon>
        <taxon>Aplanulata</taxon>
        <taxon>Hydridae</taxon>
        <taxon>Hydra</taxon>
    </lineage>
</organism>
<evidence type="ECO:0000313" key="2">
    <source>
        <dbReference type="Proteomes" id="UP001652625"/>
    </source>
</evidence>
<gene>
    <name evidence="3" type="primary">LOC105849188</name>
</gene>
<name>A0ABM4B3U6_HYDVU</name>
<proteinExistence type="predicted"/>
<keyword evidence="2" id="KW-1185">Reference proteome</keyword>
<sequence length="496" mass="56628">MGLTAQTSFTTFESFSLLLFVTIIPAVPLVSCVSWGTWSDGFYMNYGPAVSAATNTQLCGKFCFQKIIDGELFVGAVFGKFCFCLIKSLGFTFQPSSTFKYLQFKFSYIDSSKSVCRIGETLMFNVRMRFYSEGNDKSIVYFIDNLNDPLKKSGRIYNIDSINYGRSTYDSRVLGKYNETNQANSLEEYYGSGGVDTEIENLYTLVTKVGDMSAESKQTEWAVLIVSSSKRLQFTLTPFIVIRPPMNCSLITSTSSMLKNDRFYVNFTLTTSVNCTADLKNIYLLLHPEKRFIYKGIIWDKTTSRVSLIMPTSVIVNEKYISIYLSHLRIDTTLKFSATFDNNVTTAVTGTTNLTVLATLVFCDYVNNVTVNKSRTFIFKRPLRQIKQEITTFSLKSDINVTNFETTTHLFYCQPIQKRQQTACYQKEKRNGFITYLPIQFLDVIGYNPITKYVYGKTFHDHIVELDFNRKIPAGIISSVKWSKIKSDTNFQLKNR</sequence>
<accession>A0ABM4B3U6</accession>
<keyword evidence="1" id="KW-0812">Transmembrane</keyword>
<keyword evidence="1" id="KW-0472">Membrane</keyword>
<dbReference type="GeneID" id="105849188"/>
<protein>
    <submittedName>
        <fullName evidence="3">Uncharacterized protein LOC105849188 isoform X2</fullName>
    </submittedName>
</protein>
<dbReference type="Proteomes" id="UP001652625">
    <property type="component" value="Chromosome 01"/>
</dbReference>
<keyword evidence="1" id="KW-1133">Transmembrane helix</keyword>
<dbReference type="RefSeq" id="XP_065643493.1">
    <property type="nucleotide sequence ID" value="XM_065787421.1"/>
</dbReference>
<feature type="transmembrane region" description="Helical" evidence="1">
    <location>
        <begin position="15"/>
        <end position="38"/>
    </location>
</feature>
<reference evidence="3" key="2">
    <citation type="submission" date="2025-08" db="UniProtKB">
        <authorList>
            <consortium name="RefSeq"/>
        </authorList>
    </citation>
    <scope>IDENTIFICATION</scope>
</reference>
<evidence type="ECO:0000256" key="1">
    <source>
        <dbReference type="SAM" id="Phobius"/>
    </source>
</evidence>
<reference evidence="2" key="1">
    <citation type="submission" date="2025-05" db="UniProtKB">
        <authorList>
            <consortium name="RefSeq"/>
        </authorList>
    </citation>
    <scope>NUCLEOTIDE SEQUENCE [LARGE SCALE GENOMIC DNA]</scope>
</reference>
<evidence type="ECO:0000313" key="3">
    <source>
        <dbReference type="RefSeq" id="XP_065643493.1"/>
    </source>
</evidence>